<feature type="coiled-coil region" evidence="6">
    <location>
        <begin position="235"/>
        <end position="269"/>
    </location>
</feature>
<feature type="coiled-coil region" evidence="6">
    <location>
        <begin position="325"/>
        <end position="352"/>
    </location>
</feature>
<reference evidence="9 10" key="1">
    <citation type="journal article" date="2011" name="Proc. Natl. Acad. Sci. U.S.A.">
        <title>Genetic diversity and population structure of the endangered marsupial Sarcophilus harrisii (Tasmanian devil).</title>
        <authorList>
            <person name="Miller W."/>
            <person name="Hayes V.M."/>
            <person name="Ratan A."/>
            <person name="Petersen D.C."/>
            <person name="Wittekindt N.E."/>
            <person name="Miller J."/>
            <person name="Walenz B."/>
            <person name="Knight J."/>
            <person name="Qi J."/>
            <person name="Zhao F."/>
            <person name="Wang Q."/>
            <person name="Bedoya-Reina O.C."/>
            <person name="Katiyar N."/>
            <person name="Tomsho L.P."/>
            <person name="Kasson L.M."/>
            <person name="Hardie R.A."/>
            <person name="Woodbridge P."/>
            <person name="Tindall E.A."/>
            <person name="Bertelsen M.F."/>
            <person name="Dixon D."/>
            <person name="Pyecroft S."/>
            <person name="Helgen K.M."/>
            <person name="Lesk A.M."/>
            <person name="Pringle T.H."/>
            <person name="Patterson N."/>
            <person name="Zhang Y."/>
            <person name="Kreiss A."/>
            <person name="Woods G.M."/>
            <person name="Jones M.E."/>
            <person name="Schuster S.C."/>
        </authorList>
    </citation>
    <scope>NUCLEOTIDE SEQUENCE [LARGE SCALE GENOMIC DNA]</scope>
</reference>
<keyword evidence="3 8" id="KW-1133">Transmembrane helix</keyword>
<evidence type="ECO:0000256" key="1">
    <source>
        <dbReference type="ARBA" id="ARBA00004167"/>
    </source>
</evidence>
<dbReference type="GO" id="GO:0016020">
    <property type="term" value="C:membrane"/>
    <property type="evidence" value="ECO:0007669"/>
    <property type="project" value="UniProtKB-SubCell"/>
</dbReference>
<comment type="subcellular location">
    <subcellularLocation>
        <location evidence="1">Membrane</location>
        <topology evidence="1">Single-pass membrane protein</topology>
    </subcellularLocation>
</comment>
<evidence type="ECO:0000256" key="7">
    <source>
        <dbReference type="SAM" id="MobiDB-lite"/>
    </source>
</evidence>
<dbReference type="AlphaFoldDB" id="A0A7N4UYI0"/>
<dbReference type="Pfam" id="PF14992">
    <property type="entry name" value="TMCO5"/>
    <property type="match status" value="1"/>
</dbReference>
<dbReference type="RefSeq" id="XP_031793919.1">
    <property type="nucleotide sequence ID" value="XM_031938059.1"/>
</dbReference>
<evidence type="ECO:0000256" key="4">
    <source>
        <dbReference type="ARBA" id="ARBA00023054"/>
    </source>
</evidence>
<dbReference type="CTD" id="341346"/>
<evidence type="ECO:0000256" key="2">
    <source>
        <dbReference type="ARBA" id="ARBA00022692"/>
    </source>
</evidence>
<keyword evidence="5 8" id="KW-0472">Membrane</keyword>
<dbReference type="Ensembl" id="ENSSHAT00000026141.1">
    <property type="protein sequence ID" value="ENSSHAP00000025655.1"/>
    <property type="gene ID" value="ENSSHAG00000002970.2"/>
</dbReference>
<accession>A0A7N4UYI0</accession>
<dbReference type="InterPro" id="IPR026617">
    <property type="entry name" value="SMCO2/5"/>
</dbReference>
<protein>
    <submittedName>
        <fullName evidence="9">Single-pass membrane protein with coiled-coil domains 2</fullName>
    </submittedName>
</protein>
<reference evidence="9" key="2">
    <citation type="submission" date="2025-08" db="UniProtKB">
        <authorList>
            <consortium name="Ensembl"/>
        </authorList>
    </citation>
    <scope>IDENTIFICATION</scope>
</reference>
<dbReference type="GeneID" id="100923978"/>
<evidence type="ECO:0000313" key="9">
    <source>
        <dbReference type="Ensembl" id="ENSSHAP00000025655.1"/>
    </source>
</evidence>
<dbReference type="PANTHER" id="PTHR22422:SF5">
    <property type="entry name" value="SINGLE-PASS MEMBRANE AND COILED-COIL DOMAIN-CONTAINING PROTEIN 2"/>
    <property type="match status" value="1"/>
</dbReference>
<evidence type="ECO:0000313" key="10">
    <source>
        <dbReference type="Proteomes" id="UP000007648"/>
    </source>
</evidence>
<dbReference type="PANTHER" id="PTHR22422">
    <property type="entry name" value="TRANSMEMBRANE AND COILED-COIL DOMAIN-CONTAINING PROTEIN 5B-RELATED"/>
    <property type="match status" value="1"/>
</dbReference>
<gene>
    <name evidence="9" type="primary">SMCO2</name>
</gene>
<name>A0A7N4UYI0_SARHA</name>
<feature type="compositionally biased region" description="Basic and acidic residues" evidence="7">
    <location>
        <begin position="158"/>
        <end position="168"/>
    </location>
</feature>
<keyword evidence="2 8" id="KW-0812">Transmembrane</keyword>
<evidence type="ECO:0000256" key="8">
    <source>
        <dbReference type="SAM" id="Phobius"/>
    </source>
</evidence>
<evidence type="ECO:0000256" key="6">
    <source>
        <dbReference type="SAM" id="Coils"/>
    </source>
</evidence>
<sequence length="438" mass="52180">MEIFSQNSAIGERIQMKEWRYLLGEKEAKKEVEKSRESIAESGEKTEDLFFKLRNLNEMMILQMKIVGDELQQWTEKNNNFIKKIYSAEYTMQGLLREMTKIDYLIEKSDNEDGSLSGNEHQKLGAKKWFNNTFTEAQEFKTKLLQRIEEMMGMNAQKDEYQSNEQKRQKSNNARPQDPDPLLPASSLFLSKNTLCYNQDQIEETMFYKLNYWNSRMFLQVKELGIDHKDWIEKNDIIVQKINATEEAVKNLLNEVIEMENQMEQLESNQYLEIEEELSKQEKITMIKRQLEEMNSKFIQVNACNEAQELKRKLIVRIENFYKDMIMMNREVEKYQLRQEETEAEMIKMKDMKPLFSQTSCLGTNISSCSIKLKLTLWTFVFIYVFIIFGFSCYVFFIDPTFIFETMLPRILGRRRMWELKELIAPFLNLEVDDLLPS</sequence>
<reference evidence="9" key="3">
    <citation type="submission" date="2025-09" db="UniProtKB">
        <authorList>
            <consortium name="Ensembl"/>
        </authorList>
    </citation>
    <scope>IDENTIFICATION</scope>
</reference>
<keyword evidence="4 6" id="KW-0175">Coiled coil</keyword>
<evidence type="ECO:0000256" key="3">
    <source>
        <dbReference type="ARBA" id="ARBA00022989"/>
    </source>
</evidence>
<dbReference type="GeneTree" id="ENSGT00940000153380"/>
<proteinExistence type="predicted"/>
<dbReference type="Proteomes" id="UP000007648">
    <property type="component" value="Unassembled WGS sequence"/>
</dbReference>
<feature type="transmembrane region" description="Helical" evidence="8">
    <location>
        <begin position="375"/>
        <end position="397"/>
    </location>
</feature>
<organism evidence="9 10">
    <name type="scientific">Sarcophilus harrisii</name>
    <name type="common">Tasmanian devil</name>
    <name type="synonym">Sarcophilus laniarius</name>
    <dbReference type="NCBI Taxonomy" id="9305"/>
    <lineage>
        <taxon>Eukaryota</taxon>
        <taxon>Metazoa</taxon>
        <taxon>Chordata</taxon>
        <taxon>Craniata</taxon>
        <taxon>Vertebrata</taxon>
        <taxon>Euteleostomi</taxon>
        <taxon>Mammalia</taxon>
        <taxon>Metatheria</taxon>
        <taxon>Dasyuromorphia</taxon>
        <taxon>Dasyuridae</taxon>
        <taxon>Sarcophilus</taxon>
    </lineage>
</organism>
<evidence type="ECO:0000256" key="5">
    <source>
        <dbReference type="ARBA" id="ARBA00023136"/>
    </source>
</evidence>
<feature type="region of interest" description="Disordered" evidence="7">
    <location>
        <begin position="158"/>
        <end position="183"/>
    </location>
</feature>
<keyword evidence="10" id="KW-1185">Reference proteome</keyword>